<dbReference type="InterPro" id="IPR026444">
    <property type="entry name" value="Secre_tail"/>
</dbReference>
<comment type="caution">
    <text evidence="3">The sequence shown here is derived from an EMBL/GenBank/DDBJ whole genome shotgun (WGS) entry which is preliminary data.</text>
</comment>
<dbReference type="Pfam" id="PF18962">
    <property type="entry name" value="Por_Secre_tail"/>
    <property type="match status" value="1"/>
</dbReference>
<dbReference type="EMBL" id="JACVEL010000001">
    <property type="protein sequence ID" value="MBC9811144.1"/>
    <property type="molecule type" value="Genomic_DNA"/>
</dbReference>
<proteinExistence type="predicted"/>
<dbReference type="AlphaFoldDB" id="A0A8J6PGX1"/>
<accession>A0A8J6PGX1</accession>
<evidence type="ECO:0000313" key="4">
    <source>
        <dbReference type="Proteomes" id="UP000652681"/>
    </source>
</evidence>
<gene>
    <name evidence="3" type="ORF">H9Y05_01535</name>
</gene>
<dbReference type="RefSeq" id="WP_216713311.1">
    <property type="nucleotide sequence ID" value="NZ_JACVEL010000001.1"/>
</dbReference>
<evidence type="ECO:0000313" key="3">
    <source>
        <dbReference type="EMBL" id="MBC9811144.1"/>
    </source>
</evidence>
<protein>
    <submittedName>
        <fullName evidence="3">T9SS type A sorting domain-containing protein</fullName>
    </submittedName>
</protein>
<evidence type="ECO:0000259" key="2">
    <source>
        <dbReference type="Pfam" id="PF18962"/>
    </source>
</evidence>
<dbReference type="NCBIfam" id="TIGR04183">
    <property type="entry name" value="Por_Secre_tail"/>
    <property type="match status" value="1"/>
</dbReference>
<keyword evidence="1" id="KW-0732">Signal</keyword>
<name>A0A8J6PGX1_9FLAO</name>
<reference evidence="3" key="1">
    <citation type="submission" date="2020-09" db="EMBL/GenBank/DDBJ databases">
        <title>Taishania pollutisoli gen. nov., sp. nov., Isolated from Tetrabromobisphenol A-Contaminated Soil.</title>
        <authorList>
            <person name="Chen Q."/>
        </authorList>
    </citation>
    <scope>NUCLEOTIDE SEQUENCE</scope>
    <source>
        <strain evidence="3">CZZ-1</strain>
    </source>
</reference>
<keyword evidence="4" id="KW-1185">Reference proteome</keyword>
<organism evidence="3 4">
    <name type="scientific">Taishania pollutisoli</name>
    <dbReference type="NCBI Taxonomy" id="2766479"/>
    <lineage>
        <taxon>Bacteria</taxon>
        <taxon>Pseudomonadati</taxon>
        <taxon>Bacteroidota</taxon>
        <taxon>Flavobacteriia</taxon>
        <taxon>Flavobacteriales</taxon>
        <taxon>Crocinitomicaceae</taxon>
        <taxon>Taishania</taxon>
    </lineage>
</organism>
<evidence type="ECO:0000256" key="1">
    <source>
        <dbReference type="ARBA" id="ARBA00022729"/>
    </source>
</evidence>
<feature type="domain" description="Secretion system C-terminal sorting" evidence="2">
    <location>
        <begin position="338"/>
        <end position="418"/>
    </location>
</feature>
<dbReference type="Proteomes" id="UP000652681">
    <property type="component" value="Unassembled WGS sequence"/>
</dbReference>
<sequence length="419" mass="45449">MKTHVWGIIFWISGISSLGFAQLASWPLSTDINGTGGAGIIAHPVAFGSGYSAPNTLLYDFGTNCGCSGLRIWNWRVTGSPAPSLNANTALSQNRYVEFSFTNNTGGPVTVNQFSFEGSGALSTNCSSSIPYGYVRWLVDEVHGTTTQWIRNPSTCSAEHPLTLTGASGSCYSYSRPSAATCSSSSPPGWTLATPVTVASGNRMRIRIYVATSSDQNAWRLVLRNVTITGANPLAVALKEFNAGCGNDGTEVNWVTASEQNASHFDLEYSRDGASWERVTRVPAHGNSTVIRTYGFKDIARFASPFYYRLRQFDFDGMETVYGPIVVNCETKEKNLMVFPNPSSGAFTVIMNAPELLEDAAIVIYDLSGKQLLKRPVSDQLSGTHIIYFEEDQLASGTYLLVLKSKSGNNFSPVKLIIH</sequence>